<dbReference type="GO" id="GO:0016757">
    <property type="term" value="F:glycosyltransferase activity"/>
    <property type="evidence" value="ECO:0007669"/>
    <property type="project" value="TreeGrafter"/>
</dbReference>
<organism evidence="2 3">
    <name type="scientific">Haliscomenobacter hydrossis (strain ATCC 27775 / DSM 1100 / LMG 10767 / O)</name>
    <dbReference type="NCBI Taxonomy" id="760192"/>
    <lineage>
        <taxon>Bacteria</taxon>
        <taxon>Pseudomonadati</taxon>
        <taxon>Bacteroidota</taxon>
        <taxon>Saprospiria</taxon>
        <taxon>Saprospirales</taxon>
        <taxon>Haliscomenobacteraceae</taxon>
        <taxon>Haliscomenobacter</taxon>
    </lineage>
</organism>
<evidence type="ECO:0000256" key="1">
    <source>
        <dbReference type="ARBA" id="ARBA00022679"/>
    </source>
</evidence>
<dbReference type="STRING" id="760192.Halhy_6495"/>
<reference evidence="2 3" key="1">
    <citation type="journal article" date="2011" name="Stand. Genomic Sci.">
        <title>Complete genome sequence of Haliscomenobacter hydrossis type strain (O).</title>
        <authorList>
            <consortium name="US DOE Joint Genome Institute (JGI-PGF)"/>
            <person name="Daligault H."/>
            <person name="Lapidus A."/>
            <person name="Zeytun A."/>
            <person name="Nolan M."/>
            <person name="Lucas S."/>
            <person name="Del Rio T.G."/>
            <person name="Tice H."/>
            <person name="Cheng J.F."/>
            <person name="Tapia R."/>
            <person name="Han C."/>
            <person name="Goodwin L."/>
            <person name="Pitluck S."/>
            <person name="Liolios K."/>
            <person name="Pagani I."/>
            <person name="Ivanova N."/>
            <person name="Huntemann M."/>
            <person name="Mavromatis K."/>
            <person name="Mikhailova N."/>
            <person name="Pati A."/>
            <person name="Chen A."/>
            <person name="Palaniappan K."/>
            <person name="Land M."/>
            <person name="Hauser L."/>
            <person name="Brambilla E.M."/>
            <person name="Rohde M."/>
            <person name="Verbarg S."/>
            <person name="Goker M."/>
            <person name="Bristow J."/>
            <person name="Eisen J.A."/>
            <person name="Markowitz V."/>
            <person name="Hugenholtz P."/>
            <person name="Kyrpides N.C."/>
            <person name="Klenk H.P."/>
            <person name="Woyke T."/>
        </authorList>
    </citation>
    <scope>NUCLEOTIDE SEQUENCE [LARGE SCALE GENOMIC DNA]</scope>
    <source>
        <strain evidence="3">ATCC 27775 / DSM 1100 / LMG 10767 / O</strain>
    </source>
</reference>
<dbReference type="EMBL" id="CP002691">
    <property type="protein sequence ID" value="AEE54311.1"/>
    <property type="molecule type" value="Genomic_DNA"/>
</dbReference>
<dbReference type="PANTHER" id="PTHR46401:SF2">
    <property type="entry name" value="GLYCOSYLTRANSFERASE WBBK-RELATED"/>
    <property type="match status" value="1"/>
</dbReference>
<keyword evidence="1 2" id="KW-0808">Transferase</keyword>
<evidence type="ECO:0000313" key="3">
    <source>
        <dbReference type="Proteomes" id="UP000008461"/>
    </source>
</evidence>
<dbReference type="RefSeq" id="WP_013768828.1">
    <property type="nucleotide sequence ID" value="NC_015510.1"/>
</dbReference>
<dbReference type="GO" id="GO:0009103">
    <property type="term" value="P:lipopolysaccharide biosynthetic process"/>
    <property type="evidence" value="ECO:0007669"/>
    <property type="project" value="TreeGrafter"/>
</dbReference>
<dbReference type="Pfam" id="PF13692">
    <property type="entry name" value="Glyco_trans_1_4"/>
    <property type="match status" value="1"/>
</dbReference>
<sequence>MRILQLCKKFPFPLKEGEAIAVYFLSRGLVEQGCTVDLLAMNTSKHFYAPTEWPAEFSHYTEINAVKVDNNLTTIGAFQNLFSRESYHVSRFDTPEFATALTEALERNNYDAILLETLYLAPYIPLIRSKSKAAVVMRSHNVEFAIWERIIANTAPGLKRRYLRHLTHKLRRFEIAQLQAYDLLATVSAHDLAEFKRLGYKGYHLVAPIGLDLDRYPVQEPEVQQPLSLGFIGSLDWMPNREALEWFIQKVWPLLRRHFPELVFEIAGRNAPAHFLKNKVPGIKFTGEVPDAATFIAKHPISLAPMRSGSGIKVKVLEAMALERVVLGTTIALEGIPAQDGKEFFLANTPEEYVQQLLGLRENPHLARKLGKAARALVKREFDYRDVAKKLLAGIERLD</sequence>
<dbReference type="AlphaFoldDB" id="F4KRC4"/>
<dbReference type="OrthoDB" id="9807209at2"/>
<dbReference type="HOGENOM" id="CLU_028014_4_1_10"/>
<dbReference type="PANTHER" id="PTHR46401">
    <property type="entry name" value="GLYCOSYLTRANSFERASE WBBK-RELATED"/>
    <property type="match status" value="1"/>
</dbReference>
<reference key="2">
    <citation type="submission" date="2011-04" db="EMBL/GenBank/DDBJ databases">
        <title>Complete sequence of chromosome of Haliscomenobacter hydrossis DSM 1100.</title>
        <authorList>
            <consortium name="US DOE Joint Genome Institute (JGI-PGF)"/>
            <person name="Lucas S."/>
            <person name="Han J."/>
            <person name="Lapidus A."/>
            <person name="Bruce D."/>
            <person name="Goodwin L."/>
            <person name="Pitluck S."/>
            <person name="Peters L."/>
            <person name="Kyrpides N."/>
            <person name="Mavromatis K."/>
            <person name="Ivanova N."/>
            <person name="Ovchinnikova G."/>
            <person name="Pagani I."/>
            <person name="Daligault H."/>
            <person name="Detter J.C."/>
            <person name="Han C."/>
            <person name="Land M."/>
            <person name="Hauser L."/>
            <person name="Markowitz V."/>
            <person name="Cheng J.-F."/>
            <person name="Hugenholtz P."/>
            <person name="Woyke T."/>
            <person name="Wu D."/>
            <person name="Verbarg S."/>
            <person name="Frueling A."/>
            <person name="Brambilla E."/>
            <person name="Klenk H.-P."/>
            <person name="Eisen J.A."/>
        </authorList>
    </citation>
    <scope>NUCLEOTIDE SEQUENCE</scope>
    <source>
        <strain>DSM 1100</strain>
    </source>
</reference>
<dbReference type="eggNOG" id="COG0438">
    <property type="taxonomic scope" value="Bacteria"/>
</dbReference>
<name>F4KRC4_HALH1</name>
<dbReference type="Proteomes" id="UP000008461">
    <property type="component" value="Chromosome"/>
</dbReference>
<dbReference type="SUPFAM" id="SSF53756">
    <property type="entry name" value="UDP-Glycosyltransferase/glycogen phosphorylase"/>
    <property type="match status" value="1"/>
</dbReference>
<dbReference type="CDD" id="cd03801">
    <property type="entry name" value="GT4_PimA-like"/>
    <property type="match status" value="1"/>
</dbReference>
<dbReference type="Gene3D" id="3.40.50.2000">
    <property type="entry name" value="Glycogen Phosphorylase B"/>
    <property type="match status" value="2"/>
</dbReference>
<gene>
    <name evidence="2" type="ordered locus">Halhy_6495</name>
</gene>
<protein>
    <submittedName>
        <fullName evidence="2">Glycosyl transferase group 1</fullName>
    </submittedName>
</protein>
<evidence type="ECO:0000313" key="2">
    <source>
        <dbReference type="EMBL" id="AEE54311.1"/>
    </source>
</evidence>
<proteinExistence type="predicted"/>
<accession>F4KRC4</accession>
<dbReference type="KEGG" id="hhy:Halhy_6495"/>
<keyword evidence="3" id="KW-1185">Reference proteome</keyword>